<reference evidence="1 2" key="1">
    <citation type="submission" date="2019-05" db="EMBL/GenBank/DDBJ databases">
        <title>Another draft genome of Portunus trituberculatus and its Hox gene families provides insights of decapod evolution.</title>
        <authorList>
            <person name="Jeong J.-H."/>
            <person name="Song I."/>
            <person name="Kim S."/>
            <person name="Choi T."/>
            <person name="Kim D."/>
            <person name="Ryu S."/>
            <person name="Kim W."/>
        </authorList>
    </citation>
    <scope>NUCLEOTIDE SEQUENCE [LARGE SCALE GENOMIC DNA]</scope>
    <source>
        <tissue evidence="1">Muscle</tissue>
    </source>
</reference>
<protein>
    <submittedName>
        <fullName evidence="1">Uncharacterized protein</fullName>
    </submittedName>
</protein>
<evidence type="ECO:0000313" key="2">
    <source>
        <dbReference type="Proteomes" id="UP000324222"/>
    </source>
</evidence>
<dbReference type="EMBL" id="VSRR010009075">
    <property type="protein sequence ID" value="MPC49758.1"/>
    <property type="molecule type" value="Genomic_DNA"/>
</dbReference>
<proteinExistence type="predicted"/>
<accession>A0A5B7FXX3</accession>
<organism evidence="1 2">
    <name type="scientific">Portunus trituberculatus</name>
    <name type="common">Swimming crab</name>
    <name type="synonym">Neptunus trituberculatus</name>
    <dbReference type="NCBI Taxonomy" id="210409"/>
    <lineage>
        <taxon>Eukaryota</taxon>
        <taxon>Metazoa</taxon>
        <taxon>Ecdysozoa</taxon>
        <taxon>Arthropoda</taxon>
        <taxon>Crustacea</taxon>
        <taxon>Multicrustacea</taxon>
        <taxon>Malacostraca</taxon>
        <taxon>Eumalacostraca</taxon>
        <taxon>Eucarida</taxon>
        <taxon>Decapoda</taxon>
        <taxon>Pleocyemata</taxon>
        <taxon>Brachyura</taxon>
        <taxon>Eubrachyura</taxon>
        <taxon>Portunoidea</taxon>
        <taxon>Portunidae</taxon>
        <taxon>Portuninae</taxon>
        <taxon>Portunus</taxon>
    </lineage>
</organism>
<comment type="caution">
    <text evidence="1">The sequence shown here is derived from an EMBL/GenBank/DDBJ whole genome shotgun (WGS) entry which is preliminary data.</text>
</comment>
<gene>
    <name evidence="1" type="ORF">E2C01_043570</name>
</gene>
<keyword evidence="2" id="KW-1185">Reference proteome</keyword>
<dbReference type="Proteomes" id="UP000324222">
    <property type="component" value="Unassembled WGS sequence"/>
</dbReference>
<name>A0A5B7FXX3_PORTR</name>
<dbReference type="AlphaFoldDB" id="A0A5B7FXX3"/>
<evidence type="ECO:0000313" key="1">
    <source>
        <dbReference type="EMBL" id="MPC49758.1"/>
    </source>
</evidence>
<sequence>MSRLGSDVPHRLALHAPPLVPRRVIQLSLHTPGQTRATRKRLAAKQVSHWGLGSVRDKGGGNGVGGKR</sequence>